<keyword evidence="5 8" id="KW-0812">Transmembrane</keyword>
<feature type="transmembrane region" description="Helical" evidence="8">
    <location>
        <begin position="371"/>
        <end position="390"/>
    </location>
</feature>
<dbReference type="InterPro" id="IPR020846">
    <property type="entry name" value="MFS_dom"/>
</dbReference>
<organism evidence="10 11">
    <name type="scientific">Agromyces mariniharenae</name>
    <dbReference type="NCBI Taxonomy" id="2604423"/>
    <lineage>
        <taxon>Bacteria</taxon>
        <taxon>Bacillati</taxon>
        <taxon>Actinomycetota</taxon>
        <taxon>Actinomycetes</taxon>
        <taxon>Micrococcales</taxon>
        <taxon>Microbacteriaceae</taxon>
        <taxon>Agromyces</taxon>
    </lineage>
</organism>
<evidence type="ECO:0000259" key="9">
    <source>
        <dbReference type="PROSITE" id="PS50850"/>
    </source>
</evidence>
<feature type="transmembrane region" description="Helical" evidence="8">
    <location>
        <begin position="201"/>
        <end position="220"/>
    </location>
</feature>
<feature type="transmembrane region" description="Helical" evidence="8">
    <location>
        <begin position="304"/>
        <end position="324"/>
    </location>
</feature>
<dbReference type="PRINTS" id="PR01036">
    <property type="entry name" value="TCRTETB"/>
</dbReference>
<feature type="transmembrane region" description="Helical" evidence="8">
    <location>
        <begin position="140"/>
        <end position="161"/>
    </location>
</feature>
<evidence type="ECO:0000256" key="6">
    <source>
        <dbReference type="ARBA" id="ARBA00022989"/>
    </source>
</evidence>
<feature type="transmembrane region" description="Helical" evidence="8">
    <location>
        <begin position="115"/>
        <end position="134"/>
    </location>
</feature>
<evidence type="ECO:0000256" key="3">
    <source>
        <dbReference type="ARBA" id="ARBA00022448"/>
    </source>
</evidence>
<dbReference type="InterPro" id="IPR036259">
    <property type="entry name" value="MFS_trans_sf"/>
</dbReference>
<comment type="similarity">
    <text evidence="2">Belongs to the major facilitator superfamily. TCR/Tet family.</text>
</comment>
<feature type="transmembrane region" description="Helical" evidence="8">
    <location>
        <begin position="265"/>
        <end position="284"/>
    </location>
</feature>
<evidence type="ECO:0000256" key="5">
    <source>
        <dbReference type="ARBA" id="ARBA00022692"/>
    </source>
</evidence>
<sequence>MPRKREWIPIRRVAPVVQGASPRPRKATTATRRNVTEQTAVGFRSERGPVLIALMLCTGLVAIEATILATAVPSIVADIGGFAQFPWLFSIYLLAQAVSVPVYAKLADTVGRKPIILVGIGTFLVGSILAGFAWDMTSLIVFRAIQGLGAGAVLPVSITITGDIYTVRERARVQGYIASVWAASSVIGPSLGGIFAEFLSWRWIFFVNIPLSILAAWMLIRNYHETVERKKHRIDIAGAAVLTVGLTLLILAVLEGGQAWAWNSWQSIGAFAVAALLLVAFVLIERRAAEPVLPLWVFSRRLIVTTSLMSFGVGAVLIGLTSYVPTFLEVSAGATPIVSGLAVAALTLGWPISASQSGRLFLRIGFRNTAFVGLGIAVLGTTGLVAATFVPNPVTAAIACFVVGLGLGLVASPTLIAAQSSVPWSERGVVTGANMFLRSMGSAVGVAIFGAVANAMIDASGLGAHSAAAIQGASAAVFIGVAIAAVATIAGAVAMPRAHVDDIEHRPAEAEAAPVVE</sequence>
<keyword evidence="11" id="KW-1185">Reference proteome</keyword>
<dbReference type="Pfam" id="PF07690">
    <property type="entry name" value="MFS_1"/>
    <property type="match status" value="1"/>
</dbReference>
<reference evidence="10 11" key="1">
    <citation type="submission" date="2019-08" db="EMBL/GenBank/DDBJ databases">
        <authorList>
            <person name="Hu J."/>
        </authorList>
    </citation>
    <scope>NUCLEOTIDE SEQUENCE [LARGE SCALE GENOMIC DNA]</scope>
    <source>
        <strain evidence="10 11">NEAU-184</strain>
    </source>
</reference>
<dbReference type="GO" id="GO:0005886">
    <property type="term" value="C:plasma membrane"/>
    <property type="evidence" value="ECO:0007669"/>
    <property type="project" value="UniProtKB-SubCell"/>
</dbReference>
<dbReference type="FunFam" id="1.20.1720.10:FF:000004">
    <property type="entry name" value="EmrB/QacA family drug resistance transporter"/>
    <property type="match status" value="1"/>
</dbReference>
<feature type="transmembrane region" description="Helical" evidence="8">
    <location>
        <begin position="469"/>
        <end position="494"/>
    </location>
</feature>
<feature type="transmembrane region" description="Helical" evidence="8">
    <location>
        <begin position="50"/>
        <end position="72"/>
    </location>
</feature>
<feature type="transmembrane region" description="Helical" evidence="8">
    <location>
        <begin position="396"/>
        <end position="418"/>
    </location>
</feature>
<evidence type="ECO:0000256" key="2">
    <source>
        <dbReference type="ARBA" id="ARBA00007520"/>
    </source>
</evidence>
<keyword evidence="7 8" id="KW-0472">Membrane</keyword>
<evidence type="ECO:0000256" key="4">
    <source>
        <dbReference type="ARBA" id="ARBA00022475"/>
    </source>
</evidence>
<dbReference type="CDD" id="cd17502">
    <property type="entry name" value="MFS_Azr1_MDR_like"/>
    <property type="match status" value="1"/>
</dbReference>
<dbReference type="PANTHER" id="PTHR23501:SF191">
    <property type="entry name" value="VACUOLAR BASIC AMINO ACID TRANSPORTER 4"/>
    <property type="match status" value="1"/>
</dbReference>
<feature type="transmembrane region" description="Helical" evidence="8">
    <location>
        <begin position="232"/>
        <end position="253"/>
    </location>
</feature>
<dbReference type="Gene3D" id="1.20.1250.20">
    <property type="entry name" value="MFS general substrate transporter like domains"/>
    <property type="match status" value="1"/>
</dbReference>
<feature type="transmembrane region" description="Helical" evidence="8">
    <location>
        <begin position="439"/>
        <end position="457"/>
    </location>
</feature>
<accession>A0A5S4V3G6</accession>
<comment type="caution">
    <text evidence="10">The sequence shown here is derived from an EMBL/GenBank/DDBJ whole genome shotgun (WGS) entry which is preliminary data.</text>
</comment>
<feature type="domain" description="Major facilitator superfamily (MFS) profile" evidence="9">
    <location>
        <begin position="50"/>
        <end position="499"/>
    </location>
</feature>
<comment type="subcellular location">
    <subcellularLocation>
        <location evidence="1">Cell inner membrane</location>
        <topology evidence="1">Multi-pass membrane protein</topology>
    </subcellularLocation>
</comment>
<feature type="transmembrane region" description="Helical" evidence="8">
    <location>
        <begin position="84"/>
        <end position="103"/>
    </location>
</feature>
<keyword evidence="4" id="KW-1003">Cell membrane</keyword>
<evidence type="ECO:0000313" key="10">
    <source>
        <dbReference type="EMBL" id="TYL52748.1"/>
    </source>
</evidence>
<keyword evidence="3" id="KW-0813">Transport</keyword>
<feature type="transmembrane region" description="Helical" evidence="8">
    <location>
        <begin position="330"/>
        <end position="350"/>
    </location>
</feature>
<keyword evidence="6 8" id="KW-1133">Transmembrane helix</keyword>
<protein>
    <submittedName>
        <fullName evidence="10">MFS transporter</fullName>
    </submittedName>
</protein>
<dbReference type="EMBL" id="VSSB01000001">
    <property type="protein sequence ID" value="TYL52748.1"/>
    <property type="molecule type" value="Genomic_DNA"/>
</dbReference>
<dbReference type="PANTHER" id="PTHR23501">
    <property type="entry name" value="MAJOR FACILITATOR SUPERFAMILY"/>
    <property type="match status" value="1"/>
</dbReference>
<evidence type="ECO:0000256" key="8">
    <source>
        <dbReference type="SAM" id="Phobius"/>
    </source>
</evidence>
<dbReference type="InterPro" id="IPR011701">
    <property type="entry name" value="MFS"/>
</dbReference>
<dbReference type="Gene3D" id="1.20.1720.10">
    <property type="entry name" value="Multidrug resistance protein D"/>
    <property type="match status" value="1"/>
</dbReference>
<feature type="transmembrane region" description="Helical" evidence="8">
    <location>
        <begin position="173"/>
        <end position="195"/>
    </location>
</feature>
<dbReference type="PROSITE" id="PS50850">
    <property type="entry name" value="MFS"/>
    <property type="match status" value="1"/>
</dbReference>
<name>A0A5S4V3G6_9MICO</name>
<dbReference type="Proteomes" id="UP000325243">
    <property type="component" value="Unassembled WGS sequence"/>
</dbReference>
<dbReference type="AlphaFoldDB" id="A0A5S4V3G6"/>
<dbReference type="SUPFAM" id="SSF103473">
    <property type="entry name" value="MFS general substrate transporter"/>
    <property type="match status" value="1"/>
</dbReference>
<evidence type="ECO:0000256" key="1">
    <source>
        <dbReference type="ARBA" id="ARBA00004429"/>
    </source>
</evidence>
<proteinExistence type="inferred from homology"/>
<evidence type="ECO:0000313" key="11">
    <source>
        <dbReference type="Proteomes" id="UP000325243"/>
    </source>
</evidence>
<evidence type="ECO:0000256" key="7">
    <source>
        <dbReference type="ARBA" id="ARBA00023136"/>
    </source>
</evidence>
<dbReference type="GO" id="GO:0022857">
    <property type="term" value="F:transmembrane transporter activity"/>
    <property type="evidence" value="ECO:0007669"/>
    <property type="project" value="InterPro"/>
</dbReference>
<gene>
    <name evidence="10" type="ORF">FYC51_03105</name>
</gene>